<gene>
    <name evidence="2" type="ORF">GCM10011409_18600</name>
</gene>
<feature type="domain" description="IrrE N-terminal-like" evidence="1">
    <location>
        <begin position="24"/>
        <end position="139"/>
    </location>
</feature>
<keyword evidence="3" id="KW-1185">Reference proteome</keyword>
<dbReference type="PANTHER" id="PTHR43236">
    <property type="entry name" value="ANTITOXIN HIGA1"/>
    <property type="match status" value="1"/>
</dbReference>
<comment type="caution">
    <text evidence="2">The sequence shown here is derived from an EMBL/GenBank/DDBJ whole genome shotgun (WGS) entry which is preliminary data.</text>
</comment>
<dbReference type="AlphaFoldDB" id="A0A9W5X568"/>
<dbReference type="PANTHER" id="PTHR43236:SF1">
    <property type="entry name" value="BLL7220 PROTEIN"/>
    <property type="match status" value="1"/>
</dbReference>
<evidence type="ECO:0000313" key="3">
    <source>
        <dbReference type="Proteomes" id="UP000621492"/>
    </source>
</evidence>
<accession>A0A9W5X568</accession>
<protein>
    <submittedName>
        <fullName evidence="2">ImmA/IrrE family metallo-endopeptidase</fullName>
    </submittedName>
</protein>
<dbReference type="Gene3D" id="1.10.10.2910">
    <property type="match status" value="1"/>
</dbReference>
<dbReference type="RefSeq" id="WP_188724991.1">
    <property type="nucleotide sequence ID" value="NZ_BMJD01000012.1"/>
</dbReference>
<proteinExistence type="predicted"/>
<evidence type="ECO:0000313" key="2">
    <source>
        <dbReference type="EMBL" id="GGB41364.1"/>
    </source>
</evidence>
<dbReference type="Pfam" id="PF06114">
    <property type="entry name" value="Peptidase_M78"/>
    <property type="match status" value="1"/>
</dbReference>
<dbReference type="InterPro" id="IPR010359">
    <property type="entry name" value="IrrE_HExxH"/>
</dbReference>
<reference evidence="2" key="1">
    <citation type="journal article" date="2014" name="Int. J. Syst. Evol. Microbiol.">
        <title>Complete genome sequence of Corynebacterium casei LMG S-19264T (=DSM 44701T), isolated from a smear-ripened cheese.</title>
        <authorList>
            <consortium name="US DOE Joint Genome Institute (JGI-PGF)"/>
            <person name="Walter F."/>
            <person name="Albersmeier A."/>
            <person name="Kalinowski J."/>
            <person name="Ruckert C."/>
        </authorList>
    </citation>
    <scope>NUCLEOTIDE SEQUENCE</scope>
    <source>
        <strain evidence="2">CGMCC 1.15454</strain>
    </source>
</reference>
<sequence>MWIKNIVDNLVKKYGTNDPFEIASAKNIYVLEHNLHEEIYGFYKYIRRNKFIYINSNLYQEEKRFTCAHELGHSEIHPRVSTPFLKRNTLFSVDKIEVEANRFAVELLMPDDTLYKLSDTKMTINDAASLYGVPDEVLDLKKFKY</sequence>
<dbReference type="EMBL" id="BMJD01000012">
    <property type="protein sequence ID" value="GGB41364.1"/>
    <property type="molecule type" value="Genomic_DNA"/>
</dbReference>
<reference evidence="2" key="2">
    <citation type="submission" date="2020-09" db="EMBL/GenBank/DDBJ databases">
        <authorList>
            <person name="Sun Q."/>
            <person name="Zhou Y."/>
        </authorList>
    </citation>
    <scope>NUCLEOTIDE SEQUENCE</scope>
    <source>
        <strain evidence="2">CGMCC 1.15454</strain>
    </source>
</reference>
<dbReference type="Proteomes" id="UP000621492">
    <property type="component" value="Unassembled WGS sequence"/>
</dbReference>
<name>A0A9W5X568_9BACI</name>
<organism evidence="2 3">
    <name type="scientific">Lentibacillus populi</name>
    <dbReference type="NCBI Taxonomy" id="1827502"/>
    <lineage>
        <taxon>Bacteria</taxon>
        <taxon>Bacillati</taxon>
        <taxon>Bacillota</taxon>
        <taxon>Bacilli</taxon>
        <taxon>Bacillales</taxon>
        <taxon>Bacillaceae</taxon>
        <taxon>Lentibacillus</taxon>
    </lineage>
</organism>
<evidence type="ECO:0000259" key="1">
    <source>
        <dbReference type="Pfam" id="PF06114"/>
    </source>
</evidence>
<dbReference type="InterPro" id="IPR052345">
    <property type="entry name" value="Rad_response_metalloprotease"/>
</dbReference>